<evidence type="ECO:0000259" key="8">
    <source>
        <dbReference type="Pfam" id="PF20684"/>
    </source>
</evidence>
<evidence type="ECO:0000256" key="2">
    <source>
        <dbReference type="ARBA" id="ARBA00022692"/>
    </source>
</evidence>
<evidence type="ECO:0000256" key="3">
    <source>
        <dbReference type="ARBA" id="ARBA00022989"/>
    </source>
</evidence>
<comment type="caution">
    <text evidence="9">The sequence shown here is derived from an EMBL/GenBank/DDBJ whole genome shotgun (WGS) entry which is preliminary data.</text>
</comment>
<feature type="compositionally biased region" description="Polar residues" evidence="6">
    <location>
        <begin position="486"/>
        <end position="503"/>
    </location>
</feature>
<accession>A0AAW0QJN7</accession>
<feature type="transmembrane region" description="Helical" evidence="7">
    <location>
        <begin position="336"/>
        <end position="360"/>
    </location>
</feature>
<evidence type="ECO:0000256" key="1">
    <source>
        <dbReference type="ARBA" id="ARBA00004141"/>
    </source>
</evidence>
<evidence type="ECO:0000256" key="7">
    <source>
        <dbReference type="SAM" id="Phobius"/>
    </source>
</evidence>
<proteinExistence type="inferred from homology"/>
<dbReference type="EMBL" id="JAQQWP010000009">
    <property type="protein sequence ID" value="KAK8101453.1"/>
    <property type="molecule type" value="Genomic_DNA"/>
</dbReference>
<sequence length="503" mass="56469">MPQDSNHYGTLVVVAKEDQGVLKATSTKEKDILPGGSEKRGNHRFDIKPKVARSLMRRHPRYCVPRETEPSADKSHGRQRVSVTLMRRKLSTRNQVLQNAAKEEKAQNPLYESPSKRRSEHELLVSARWDYQDLHHPRGNSGAVGVFAPEAARRQRRAQIGHVVGELRGPYTQDPRQWWGQHETDEGRPVVTSGVAPGFEAARRNSRGVTKTDLLIAAGERGVDMYNEDEERDGGYELGYLTQQGIGLDFYIHPNHIDGNVNAWWMGVANNRLDNESRASYANDSWMARLIIAKSNTQIARQNSYTAVLWTLKTAVCAFYYRLTHDLAGYKYCIKIAFGFIFISWFTVHMTLLAGCYPFYKYWQFYPDPGNAYLPSIPLPMLWRTDLPRPKKIGLSVVFSGAVFVMVAALLRCYFIMTDSKDGASQSAAWAGRETFVAVVTSSVPVIWSCCRILLGPRGRIVWSFSSRSSRGTDNVDSGGSSSDGWKSTNKITASDTQESPAS</sequence>
<dbReference type="PANTHER" id="PTHR33048">
    <property type="entry name" value="PTH11-LIKE INTEGRAL MEMBRANE PROTEIN (AFU_ORTHOLOGUE AFUA_5G11245)"/>
    <property type="match status" value="1"/>
</dbReference>
<reference evidence="9 10" key="1">
    <citation type="submission" date="2023-01" db="EMBL/GenBank/DDBJ databases">
        <title>Analysis of 21 Apiospora genomes using comparative genomics revels a genus with tremendous synthesis potential of carbohydrate active enzymes and secondary metabolites.</title>
        <authorList>
            <person name="Sorensen T."/>
        </authorList>
    </citation>
    <scope>NUCLEOTIDE SEQUENCE [LARGE SCALE GENOMIC DNA]</scope>
    <source>
        <strain evidence="9 10">CBS 117206</strain>
    </source>
</reference>
<dbReference type="Pfam" id="PF20684">
    <property type="entry name" value="Fung_rhodopsin"/>
    <property type="match status" value="1"/>
</dbReference>
<dbReference type="AlphaFoldDB" id="A0AAW0QJN7"/>
<evidence type="ECO:0000313" key="10">
    <source>
        <dbReference type="Proteomes" id="UP001392437"/>
    </source>
</evidence>
<dbReference type="InterPro" id="IPR049326">
    <property type="entry name" value="Rhodopsin_dom_fungi"/>
</dbReference>
<keyword evidence="3 7" id="KW-1133">Transmembrane helix</keyword>
<comment type="similarity">
    <text evidence="5">Belongs to the SAT4 family.</text>
</comment>
<keyword evidence="2 7" id="KW-0812">Transmembrane</keyword>
<feature type="transmembrane region" description="Helical" evidence="7">
    <location>
        <begin position="393"/>
        <end position="415"/>
    </location>
</feature>
<feature type="domain" description="Rhodopsin" evidence="8">
    <location>
        <begin position="376"/>
        <end position="451"/>
    </location>
</feature>
<keyword evidence="10" id="KW-1185">Reference proteome</keyword>
<comment type="subcellular location">
    <subcellularLocation>
        <location evidence="1">Membrane</location>
        <topology evidence="1">Multi-pass membrane protein</topology>
    </subcellularLocation>
</comment>
<gene>
    <name evidence="9" type="ORF">PG999_011827</name>
</gene>
<dbReference type="InterPro" id="IPR052337">
    <property type="entry name" value="SAT4-like"/>
</dbReference>
<evidence type="ECO:0000313" key="9">
    <source>
        <dbReference type="EMBL" id="KAK8101453.1"/>
    </source>
</evidence>
<protein>
    <recommendedName>
        <fullName evidence="8">Rhodopsin domain-containing protein</fullName>
    </recommendedName>
</protein>
<evidence type="ECO:0000256" key="6">
    <source>
        <dbReference type="SAM" id="MobiDB-lite"/>
    </source>
</evidence>
<keyword evidence="4 7" id="KW-0472">Membrane</keyword>
<dbReference type="PANTHER" id="PTHR33048:SF47">
    <property type="entry name" value="INTEGRAL MEMBRANE PROTEIN-RELATED"/>
    <property type="match status" value="1"/>
</dbReference>
<name>A0AAW0QJN7_9PEZI</name>
<dbReference type="Proteomes" id="UP001392437">
    <property type="component" value="Unassembled WGS sequence"/>
</dbReference>
<evidence type="ECO:0000256" key="4">
    <source>
        <dbReference type="ARBA" id="ARBA00023136"/>
    </source>
</evidence>
<feature type="region of interest" description="Disordered" evidence="6">
    <location>
        <begin position="468"/>
        <end position="503"/>
    </location>
</feature>
<evidence type="ECO:0000256" key="5">
    <source>
        <dbReference type="ARBA" id="ARBA00038359"/>
    </source>
</evidence>
<organism evidence="9 10">
    <name type="scientific">Apiospora kogelbergensis</name>
    <dbReference type="NCBI Taxonomy" id="1337665"/>
    <lineage>
        <taxon>Eukaryota</taxon>
        <taxon>Fungi</taxon>
        <taxon>Dikarya</taxon>
        <taxon>Ascomycota</taxon>
        <taxon>Pezizomycotina</taxon>
        <taxon>Sordariomycetes</taxon>
        <taxon>Xylariomycetidae</taxon>
        <taxon>Amphisphaeriales</taxon>
        <taxon>Apiosporaceae</taxon>
        <taxon>Apiospora</taxon>
    </lineage>
</organism>
<dbReference type="GO" id="GO:0016020">
    <property type="term" value="C:membrane"/>
    <property type="evidence" value="ECO:0007669"/>
    <property type="project" value="UniProtKB-SubCell"/>
</dbReference>